<accession>A0ACB9G876</accession>
<sequence>MRIKYLETTMGEDIQMNLEINNDFGTDEAMFRVNHRPEIDTYIYVMKPENWHWVLNLDFIFIIKVFIMNLSAPFICEFFKDAQDKALPYVDYVFGNETVARMFSKVHGWNTDDMAEIAIEISRWTKASGTYKRITMITQGGKSCDAFFGRFLSQLVQKKPMMECMGVRGK</sequence>
<comment type="caution">
    <text evidence="1">The sequence shown here is derived from an EMBL/GenBank/DDBJ whole genome shotgun (WGS) entry which is preliminary data.</text>
</comment>
<proteinExistence type="predicted"/>
<keyword evidence="2" id="KW-1185">Reference proteome</keyword>
<gene>
    <name evidence="1" type="ORF">L2E82_09139</name>
</gene>
<organism evidence="1 2">
    <name type="scientific">Cichorium intybus</name>
    <name type="common">Chicory</name>
    <dbReference type="NCBI Taxonomy" id="13427"/>
    <lineage>
        <taxon>Eukaryota</taxon>
        <taxon>Viridiplantae</taxon>
        <taxon>Streptophyta</taxon>
        <taxon>Embryophyta</taxon>
        <taxon>Tracheophyta</taxon>
        <taxon>Spermatophyta</taxon>
        <taxon>Magnoliopsida</taxon>
        <taxon>eudicotyledons</taxon>
        <taxon>Gunneridae</taxon>
        <taxon>Pentapetalae</taxon>
        <taxon>asterids</taxon>
        <taxon>campanulids</taxon>
        <taxon>Asterales</taxon>
        <taxon>Asteraceae</taxon>
        <taxon>Cichorioideae</taxon>
        <taxon>Cichorieae</taxon>
        <taxon>Cichoriinae</taxon>
        <taxon>Cichorium</taxon>
    </lineage>
</organism>
<dbReference type="Proteomes" id="UP001055811">
    <property type="component" value="Linkage Group LG02"/>
</dbReference>
<evidence type="ECO:0000313" key="2">
    <source>
        <dbReference type="Proteomes" id="UP001055811"/>
    </source>
</evidence>
<reference evidence="1 2" key="2">
    <citation type="journal article" date="2022" name="Mol. Ecol. Resour.">
        <title>The genomes of chicory, endive, great burdock and yacon provide insights into Asteraceae paleo-polyploidization history and plant inulin production.</title>
        <authorList>
            <person name="Fan W."/>
            <person name="Wang S."/>
            <person name="Wang H."/>
            <person name="Wang A."/>
            <person name="Jiang F."/>
            <person name="Liu H."/>
            <person name="Zhao H."/>
            <person name="Xu D."/>
            <person name="Zhang Y."/>
        </authorList>
    </citation>
    <scope>NUCLEOTIDE SEQUENCE [LARGE SCALE GENOMIC DNA]</scope>
    <source>
        <strain evidence="2">cv. Punajuju</strain>
        <tissue evidence="1">Leaves</tissue>
    </source>
</reference>
<evidence type="ECO:0000313" key="1">
    <source>
        <dbReference type="EMBL" id="KAI3779421.1"/>
    </source>
</evidence>
<reference evidence="2" key="1">
    <citation type="journal article" date="2022" name="Mol. Ecol. Resour.">
        <title>The genomes of chicory, endive, great burdock and yacon provide insights into Asteraceae palaeo-polyploidization history and plant inulin production.</title>
        <authorList>
            <person name="Fan W."/>
            <person name="Wang S."/>
            <person name="Wang H."/>
            <person name="Wang A."/>
            <person name="Jiang F."/>
            <person name="Liu H."/>
            <person name="Zhao H."/>
            <person name="Xu D."/>
            <person name="Zhang Y."/>
        </authorList>
    </citation>
    <scope>NUCLEOTIDE SEQUENCE [LARGE SCALE GENOMIC DNA]</scope>
    <source>
        <strain evidence="2">cv. Punajuju</strain>
    </source>
</reference>
<protein>
    <submittedName>
        <fullName evidence="1">Uncharacterized protein</fullName>
    </submittedName>
</protein>
<name>A0ACB9G876_CICIN</name>
<dbReference type="EMBL" id="CM042010">
    <property type="protein sequence ID" value="KAI3779421.1"/>
    <property type="molecule type" value="Genomic_DNA"/>
</dbReference>